<dbReference type="GeneID" id="85484247"/>
<protein>
    <recommendedName>
        <fullName evidence="16">Adenosylcobinamide kinase</fullName>
        <ecNumber evidence="8">2.7.1.156</ecNumber>
        <ecNumber evidence="9">2.7.7.62</ecNumber>
    </recommendedName>
    <alternativeName>
        <fullName evidence="17">Adenosylcobinamide-phosphate guanylyltransferase</fullName>
    </alternativeName>
</protein>
<dbReference type="EMBL" id="FOJN01000001">
    <property type="protein sequence ID" value="SFA38741.1"/>
    <property type="molecule type" value="Genomic_DNA"/>
</dbReference>
<keyword evidence="14" id="KW-0067">ATP-binding</keyword>
<dbReference type="InterPro" id="IPR027417">
    <property type="entry name" value="P-loop_NTPase"/>
</dbReference>
<evidence type="ECO:0000256" key="1">
    <source>
        <dbReference type="ARBA" id="ARBA00000312"/>
    </source>
</evidence>
<comment type="pathway">
    <text evidence="6">Cofactor biosynthesis; adenosylcobalamin biosynthesis; adenosylcobalamin from cob(II)yrinate a,c-diamide: step 5/7.</text>
</comment>
<organism evidence="20 21">
    <name type="scientific">Rhodococcoides kroppenstedtii</name>
    <dbReference type="NCBI Taxonomy" id="293050"/>
    <lineage>
        <taxon>Bacteria</taxon>
        <taxon>Bacillati</taxon>
        <taxon>Actinomycetota</taxon>
        <taxon>Actinomycetes</taxon>
        <taxon>Mycobacteriales</taxon>
        <taxon>Nocardiaceae</taxon>
        <taxon>Rhodococcoides</taxon>
    </lineage>
</organism>
<feature type="binding site" evidence="19">
    <location>
        <begin position="8"/>
        <end position="15"/>
    </location>
    <ligand>
        <name>GTP</name>
        <dbReference type="ChEBI" id="CHEBI:37565"/>
    </ligand>
</feature>
<evidence type="ECO:0000256" key="19">
    <source>
        <dbReference type="PIRSR" id="PIRSR006135-2"/>
    </source>
</evidence>
<comment type="catalytic activity">
    <reaction evidence="1">
        <text>adenosylcob(III)inamide + ATP = adenosylcob(III)inamide phosphate + ADP + H(+)</text>
        <dbReference type="Rhea" id="RHEA:15769"/>
        <dbReference type="ChEBI" id="CHEBI:2480"/>
        <dbReference type="ChEBI" id="CHEBI:15378"/>
        <dbReference type="ChEBI" id="CHEBI:30616"/>
        <dbReference type="ChEBI" id="CHEBI:58502"/>
        <dbReference type="ChEBI" id="CHEBI:456216"/>
        <dbReference type="EC" id="2.7.1.156"/>
    </reaction>
</comment>
<evidence type="ECO:0000256" key="10">
    <source>
        <dbReference type="ARBA" id="ARBA00022573"/>
    </source>
</evidence>
<evidence type="ECO:0000256" key="17">
    <source>
        <dbReference type="ARBA" id="ARBA00030571"/>
    </source>
</evidence>
<comment type="pathway">
    <text evidence="5">Cofactor biosynthesis; adenosylcobalamin biosynthesis; adenosylcobalamin from cob(II)yrinate a,c-diamide: step 6/7.</text>
</comment>
<keyword evidence="11 20" id="KW-0808">Transferase</keyword>
<gene>
    <name evidence="20" type="ORF">SAMN05444374_101182</name>
</gene>
<dbReference type="InterPro" id="IPR003203">
    <property type="entry name" value="CobU/CobP"/>
</dbReference>
<evidence type="ECO:0000313" key="21">
    <source>
        <dbReference type="Proteomes" id="UP000182054"/>
    </source>
</evidence>
<proteinExistence type="inferred from homology"/>
<keyword evidence="20" id="KW-0548">Nucleotidyltransferase</keyword>
<evidence type="ECO:0000256" key="4">
    <source>
        <dbReference type="ARBA" id="ARBA00003889"/>
    </source>
</evidence>
<evidence type="ECO:0000256" key="2">
    <source>
        <dbReference type="ARBA" id="ARBA00000711"/>
    </source>
</evidence>
<evidence type="ECO:0000256" key="16">
    <source>
        <dbReference type="ARBA" id="ARBA00029570"/>
    </source>
</evidence>
<dbReference type="Pfam" id="PF02283">
    <property type="entry name" value="CobU"/>
    <property type="match status" value="1"/>
</dbReference>
<comment type="similarity">
    <text evidence="7">Belongs to the CobU/CobP family.</text>
</comment>
<feature type="binding site" evidence="19">
    <location>
        <position position="62"/>
    </location>
    <ligand>
        <name>GTP</name>
        <dbReference type="ChEBI" id="CHEBI:37565"/>
    </ligand>
</feature>
<dbReference type="PANTHER" id="PTHR34848">
    <property type="match status" value="1"/>
</dbReference>
<dbReference type="GO" id="GO:0005525">
    <property type="term" value="F:GTP binding"/>
    <property type="evidence" value="ECO:0007669"/>
    <property type="project" value="UniProtKB-KW"/>
</dbReference>
<dbReference type="GO" id="GO:0008820">
    <property type="term" value="F:cobinamide phosphate guanylyltransferase activity"/>
    <property type="evidence" value="ECO:0007669"/>
    <property type="project" value="UniProtKB-EC"/>
</dbReference>
<dbReference type="AlphaFoldDB" id="A0A1I0SGU4"/>
<feature type="binding site" evidence="19">
    <location>
        <position position="82"/>
    </location>
    <ligand>
        <name>GTP</name>
        <dbReference type="ChEBI" id="CHEBI:37565"/>
    </ligand>
</feature>
<evidence type="ECO:0000256" key="11">
    <source>
        <dbReference type="ARBA" id="ARBA00022679"/>
    </source>
</evidence>
<evidence type="ECO:0000256" key="6">
    <source>
        <dbReference type="ARBA" id="ARBA00005159"/>
    </source>
</evidence>
<evidence type="ECO:0000256" key="12">
    <source>
        <dbReference type="ARBA" id="ARBA00022741"/>
    </source>
</evidence>
<dbReference type="OrthoDB" id="9788370at2"/>
<dbReference type="PIRSF" id="PIRSF006135">
    <property type="entry name" value="CobU"/>
    <property type="match status" value="1"/>
</dbReference>
<evidence type="ECO:0000256" key="13">
    <source>
        <dbReference type="ARBA" id="ARBA00022777"/>
    </source>
</evidence>
<feature type="active site" description="GMP-histidine intermediate" evidence="18">
    <location>
        <position position="50"/>
    </location>
</feature>
<keyword evidence="10" id="KW-0169">Cobalamin biosynthesis</keyword>
<dbReference type="RefSeq" id="WP_068365502.1">
    <property type="nucleotide sequence ID" value="NZ_CP135915.1"/>
</dbReference>
<dbReference type="SUPFAM" id="SSF52540">
    <property type="entry name" value="P-loop containing nucleoside triphosphate hydrolases"/>
    <property type="match status" value="1"/>
</dbReference>
<feature type="binding site" evidence="19">
    <location>
        <begin position="51"/>
        <end position="54"/>
    </location>
    <ligand>
        <name>GTP</name>
        <dbReference type="ChEBI" id="CHEBI:37565"/>
    </ligand>
</feature>
<evidence type="ECO:0000256" key="3">
    <source>
        <dbReference type="ARBA" id="ARBA00001522"/>
    </source>
</evidence>
<feature type="binding site" evidence="19">
    <location>
        <begin position="32"/>
        <end position="34"/>
    </location>
    <ligand>
        <name>GTP</name>
        <dbReference type="ChEBI" id="CHEBI:37565"/>
    </ligand>
</feature>
<keyword evidence="13 20" id="KW-0418">Kinase</keyword>
<dbReference type="EC" id="2.7.7.62" evidence="9"/>
<evidence type="ECO:0000256" key="7">
    <source>
        <dbReference type="ARBA" id="ARBA00007490"/>
    </source>
</evidence>
<evidence type="ECO:0000256" key="5">
    <source>
        <dbReference type="ARBA" id="ARBA00004692"/>
    </source>
</evidence>
<dbReference type="GO" id="GO:0009236">
    <property type="term" value="P:cobalamin biosynthetic process"/>
    <property type="evidence" value="ECO:0007669"/>
    <property type="project" value="UniProtKB-UniPathway"/>
</dbReference>
<evidence type="ECO:0000313" key="20">
    <source>
        <dbReference type="EMBL" id="SFA38741.1"/>
    </source>
</evidence>
<evidence type="ECO:0000256" key="9">
    <source>
        <dbReference type="ARBA" id="ARBA00012523"/>
    </source>
</evidence>
<evidence type="ECO:0000256" key="15">
    <source>
        <dbReference type="ARBA" id="ARBA00023134"/>
    </source>
</evidence>
<sequence>MPRTLVLGGARSGKSGRAEALVADESSVRYVATGRRDAGDADWADRIDRHRDRRPAHWTTVEIAHHRDLATALRTGGVTLVDDLGTWLAGAFDDLQAWDAPRGAVTAAVDELVAAVASRSDTLVMVTPEVGLSVVPESRAGRVFRDEIGALNARLADLCDRVELVVAGRTLVLPEPDHGRSPR</sequence>
<dbReference type="GO" id="GO:0043752">
    <property type="term" value="F:adenosylcobinamide kinase activity"/>
    <property type="evidence" value="ECO:0007669"/>
    <property type="project" value="UniProtKB-EC"/>
</dbReference>
<reference evidence="20 21" key="1">
    <citation type="submission" date="2016-10" db="EMBL/GenBank/DDBJ databases">
        <authorList>
            <person name="de Groot N.N."/>
        </authorList>
    </citation>
    <scope>NUCLEOTIDE SEQUENCE [LARGE SCALE GENOMIC DNA]</scope>
    <source>
        <strain evidence="20 21">DSM 44908</strain>
    </source>
</reference>
<dbReference type="EC" id="2.7.1.156" evidence="8"/>
<name>A0A1I0SGU4_9NOCA</name>
<keyword evidence="15 19" id="KW-0342">GTP-binding</keyword>
<dbReference type="CDD" id="cd00544">
    <property type="entry name" value="CobU"/>
    <property type="match status" value="1"/>
</dbReference>
<accession>A0A1I0SGU4</accession>
<keyword evidence="12 19" id="KW-0547">Nucleotide-binding</keyword>
<dbReference type="UniPathway" id="UPA00148">
    <property type="reaction ID" value="UER00236"/>
</dbReference>
<comment type="catalytic activity">
    <reaction evidence="2">
        <text>adenosylcob(III)inamide phosphate + GTP + H(+) = adenosylcob(III)inamide-GDP + diphosphate</text>
        <dbReference type="Rhea" id="RHEA:22712"/>
        <dbReference type="ChEBI" id="CHEBI:15378"/>
        <dbReference type="ChEBI" id="CHEBI:33019"/>
        <dbReference type="ChEBI" id="CHEBI:37565"/>
        <dbReference type="ChEBI" id="CHEBI:58502"/>
        <dbReference type="ChEBI" id="CHEBI:60487"/>
        <dbReference type="EC" id="2.7.7.62"/>
    </reaction>
</comment>
<dbReference type="PANTHER" id="PTHR34848:SF1">
    <property type="entry name" value="BIFUNCTIONAL ADENOSYLCOBALAMIN BIOSYNTHESIS PROTEIN COBU"/>
    <property type="match status" value="1"/>
</dbReference>
<dbReference type="GO" id="GO:0005524">
    <property type="term" value="F:ATP binding"/>
    <property type="evidence" value="ECO:0007669"/>
    <property type="project" value="UniProtKB-KW"/>
</dbReference>
<evidence type="ECO:0000256" key="18">
    <source>
        <dbReference type="PIRSR" id="PIRSR006135-1"/>
    </source>
</evidence>
<evidence type="ECO:0000256" key="8">
    <source>
        <dbReference type="ARBA" id="ARBA00012016"/>
    </source>
</evidence>
<comment type="catalytic activity">
    <reaction evidence="3">
        <text>adenosylcob(III)inamide + GTP = adenosylcob(III)inamide phosphate + GDP + H(+)</text>
        <dbReference type="Rhea" id="RHEA:15765"/>
        <dbReference type="ChEBI" id="CHEBI:2480"/>
        <dbReference type="ChEBI" id="CHEBI:15378"/>
        <dbReference type="ChEBI" id="CHEBI:37565"/>
        <dbReference type="ChEBI" id="CHEBI:58189"/>
        <dbReference type="ChEBI" id="CHEBI:58502"/>
        <dbReference type="EC" id="2.7.1.156"/>
    </reaction>
</comment>
<dbReference type="Proteomes" id="UP000182054">
    <property type="component" value="Unassembled WGS sequence"/>
</dbReference>
<evidence type="ECO:0000256" key="14">
    <source>
        <dbReference type="ARBA" id="ARBA00022840"/>
    </source>
</evidence>
<dbReference type="Gene3D" id="3.40.50.300">
    <property type="entry name" value="P-loop containing nucleotide triphosphate hydrolases"/>
    <property type="match status" value="1"/>
</dbReference>
<comment type="function">
    <text evidence="4">Catalyzes ATP-dependent phosphorylation of adenosylcobinamide and addition of GMP to adenosylcobinamide phosphate.</text>
</comment>